<keyword evidence="3 6" id="KW-0597">Phosphoprotein</keyword>
<keyword evidence="13" id="KW-1185">Reference proteome</keyword>
<dbReference type="InterPro" id="IPR036097">
    <property type="entry name" value="HisK_dim/P_sf"/>
</dbReference>
<dbReference type="SMART" id="SM00091">
    <property type="entry name" value="PAS"/>
    <property type="match status" value="2"/>
</dbReference>
<dbReference type="KEGG" id="ccs:CCNA_02967"/>
<dbReference type="EC" id="2.7.13.3" evidence="2"/>
<keyword evidence="5 12" id="KW-0418">Kinase</keyword>
<evidence type="ECO:0000256" key="6">
    <source>
        <dbReference type="PROSITE-ProRule" id="PRU00169"/>
    </source>
</evidence>
<dbReference type="InterPro" id="IPR003661">
    <property type="entry name" value="HisK_dim/P_dom"/>
</dbReference>
<dbReference type="PRINTS" id="PR00344">
    <property type="entry name" value="BCTRLSENSOR"/>
</dbReference>
<evidence type="ECO:0000259" key="9">
    <source>
        <dbReference type="PROSITE" id="PS50110"/>
    </source>
</evidence>
<dbReference type="InterPro" id="IPR000014">
    <property type="entry name" value="PAS"/>
</dbReference>
<dbReference type="GeneID" id="7333256"/>
<dbReference type="InterPro" id="IPR011006">
    <property type="entry name" value="CheY-like_superfamily"/>
</dbReference>
<feature type="domain" description="PAC" evidence="11">
    <location>
        <begin position="353"/>
        <end position="405"/>
    </location>
</feature>
<dbReference type="PROSITE" id="PS50109">
    <property type="entry name" value="HIS_KIN"/>
    <property type="match status" value="1"/>
</dbReference>
<evidence type="ECO:0000256" key="2">
    <source>
        <dbReference type="ARBA" id="ARBA00012438"/>
    </source>
</evidence>
<sequence length="799" mass="86071">MPGAGMEKKDNSIRAFDDQGRIHALISAWLIPPVPPPAWLCAIASIIGVAMAILMRVGLLGLSSGVGATQPFFPAIMLVTLYAGWRWGMIPTLAGVVFSWWLWGGRHDEPLNSDELSSIVIYLICGLMVAAVAEGLRGAMRGLAAARAQRANVEARLRVTQAAAGVGPWDYDLATGELYLSPAARRNLGVPENADILLSDLPRFVHPDDRAMTEAVVFGALDGLTDYEVEYRLADTSQGERWVHGRGEVMRDDAGQPVRMIGLNFDVTNRRRAEAEVRESEARFRALADSAPAPMWVTRSDGVREFVNNAYVAFVGLDYDSALTLDWRTRIFPEDLPRILKEQVAGETSRRPFSLEARYRRADGEWRWLKSFSQPRYDPSGAFAGFIGMAFDTTEAKQAEAKLTGLNELLEERVTAALAERDAAQAALLQSQKLEAIGQLTGGVAHDFNNLLTVIIGALDVVERHPDDARRRERMIGAALAAAKRGEKLTQHLLAFARRQPLKPEICRVDGLIAESEGLLKRALGDAYTFHLRLGAGVRSARIDAGQFEAALLNLVVNARDATPPGGEVSIESRPVTLDRKEGDLEPGQYLRVAVRDTGTGMDAATIARAVEPFFTTKPPGEGTGLGLSQVYGFARQSGGSVLIESTPGQGATVALLLPVSAGDAASESLPRVDHIRAQTPSRVLLVEDDPQVAELVDAMLNDLGHSVVRAGGVDEALSRLEQDDGIQLVLSDVIMPGGKSGVDLAEALAASRPGLPVVLCSGYTGGDQGRARAGGWPFISKPFSLETLAQALAQARPH</sequence>
<dbReference type="Gene3D" id="2.10.70.100">
    <property type="match status" value="1"/>
</dbReference>
<dbReference type="SMART" id="SM00387">
    <property type="entry name" value="HATPase_c"/>
    <property type="match status" value="1"/>
</dbReference>
<dbReference type="OrthoDB" id="7284568at2"/>
<dbReference type="RefSeq" id="WP_024265865.1">
    <property type="nucleotide sequence ID" value="NC_011916.1"/>
</dbReference>
<dbReference type="CDD" id="cd00130">
    <property type="entry name" value="PAS"/>
    <property type="match status" value="2"/>
</dbReference>
<evidence type="ECO:0000256" key="1">
    <source>
        <dbReference type="ARBA" id="ARBA00000085"/>
    </source>
</evidence>
<evidence type="ECO:0000256" key="5">
    <source>
        <dbReference type="ARBA" id="ARBA00022777"/>
    </source>
</evidence>
<dbReference type="HOGENOM" id="CLU_000445_114_51_5"/>
<dbReference type="PANTHER" id="PTHR43304:SF1">
    <property type="entry name" value="PAC DOMAIN-CONTAINING PROTEIN"/>
    <property type="match status" value="1"/>
</dbReference>
<feature type="domain" description="Response regulatory" evidence="9">
    <location>
        <begin position="683"/>
        <end position="797"/>
    </location>
</feature>
<dbReference type="SMART" id="SM00448">
    <property type="entry name" value="REC"/>
    <property type="match status" value="1"/>
</dbReference>
<dbReference type="SMART" id="SM00388">
    <property type="entry name" value="HisKA"/>
    <property type="match status" value="1"/>
</dbReference>
<dbReference type="Proteomes" id="UP000001364">
    <property type="component" value="Chromosome"/>
</dbReference>
<dbReference type="Gene3D" id="1.10.287.130">
    <property type="match status" value="1"/>
</dbReference>
<dbReference type="Pfam" id="PF00072">
    <property type="entry name" value="Response_reg"/>
    <property type="match status" value="1"/>
</dbReference>
<dbReference type="Gene3D" id="3.30.565.10">
    <property type="entry name" value="Histidine kinase-like ATPase, C-terminal domain"/>
    <property type="match status" value="1"/>
</dbReference>
<dbReference type="InterPro" id="IPR052162">
    <property type="entry name" value="Sensor_kinase/Photoreceptor"/>
</dbReference>
<name>A0A0H3CBZ2_CAUVN</name>
<dbReference type="PATRIC" id="fig|565050.3.peg.2893"/>
<evidence type="ECO:0000256" key="7">
    <source>
        <dbReference type="SAM" id="Phobius"/>
    </source>
</evidence>
<feature type="transmembrane region" description="Helical" evidence="7">
    <location>
        <begin position="72"/>
        <end position="103"/>
    </location>
</feature>
<dbReference type="Gene3D" id="3.30.450.20">
    <property type="entry name" value="PAS domain"/>
    <property type="match status" value="2"/>
</dbReference>
<accession>A0A0H3CBZ2</accession>
<dbReference type="RefSeq" id="YP_002518340.2">
    <property type="nucleotide sequence ID" value="NC_011916.1"/>
</dbReference>
<feature type="transmembrane region" description="Helical" evidence="7">
    <location>
        <begin position="115"/>
        <end position="133"/>
    </location>
</feature>
<evidence type="ECO:0000256" key="3">
    <source>
        <dbReference type="ARBA" id="ARBA00022553"/>
    </source>
</evidence>
<feature type="domain" description="PAS" evidence="10">
    <location>
        <begin position="280"/>
        <end position="323"/>
    </location>
</feature>
<dbReference type="InterPro" id="IPR001789">
    <property type="entry name" value="Sig_transdc_resp-reg_receiver"/>
</dbReference>
<keyword evidence="7" id="KW-1133">Transmembrane helix</keyword>
<dbReference type="InterPro" id="IPR001610">
    <property type="entry name" value="PAC"/>
</dbReference>
<dbReference type="SUPFAM" id="SSF55874">
    <property type="entry name" value="ATPase domain of HSP90 chaperone/DNA topoisomerase II/histidine kinase"/>
    <property type="match status" value="1"/>
</dbReference>
<dbReference type="SUPFAM" id="SSF52172">
    <property type="entry name" value="CheY-like"/>
    <property type="match status" value="1"/>
</dbReference>
<dbReference type="InterPro" id="IPR005467">
    <property type="entry name" value="His_kinase_dom"/>
</dbReference>
<evidence type="ECO:0000313" key="13">
    <source>
        <dbReference type="Proteomes" id="UP000001364"/>
    </source>
</evidence>
<dbReference type="PANTHER" id="PTHR43304">
    <property type="entry name" value="PHYTOCHROME-LIKE PROTEIN CPH1"/>
    <property type="match status" value="1"/>
</dbReference>
<dbReference type="NCBIfam" id="TIGR00229">
    <property type="entry name" value="sensory_box"/>
    <property type="match status" value="1"/>
</dbReference>
<keyword evidence="7" id="KW-0472">Membrane</keyword>
<dbReference type="InterPro" id="IPR013655">
    <property type="entry name" value="PAS_fold_3"/>
</dbReference>
<evidence type="ECO:0000259" key="11">
    <source>
        <dbReference type="PROSITE" id="PS50113"/>
    </source>
</evidence>
<dbReference type="SUPFAM" id="SSF47384">
    <property type="entry name" value="Homodimeric domain of signal transducing histidine kinase"/>
    <property type="match status" value="1"/>
</dbReference>
<dbReference type="PROSITE" id="PS50113">
    <property type="entry name" value="PAC"/>
    <property type="match status" value="2"/>
</dbReference>
<dbReference type="SMART" id="SM00086">
    <property type="entry name" value="PAC"/>
    <property type="match status" value="2"/>
</dbReference>
<dbReference type="AlphaFoldDB" id="A0A0H3CBZ2"/>
<dbReference type="Pfam" id="PF02518">
    <property type="entry name" value="HATPase_c"/>
    <property type="match status" value="1"/>
</dbReference>
<feature type="domain" description="PAC" evidence="11">
    <location>
        <begin position="227"/>
        <end position="279"/>
    </location>
</feature>
<feature type="domain" description="Histidine kinase" evidence="8">
    <location>
        <begin position="443"/>
        <end position="662"/>
    </location>
</feature>
<reference evidence="12 13" key="1">
    <citation type="journal article" date="2010" name="J. Bacteriol.">
        <title>The genetic basis of laboratory adaptation in Caulobacter crescentus.</title>
        <authorList>
            <person name="Marks M.E."/>
            <person name="Castro-Rojas C.M."/>
            <person name="Teiling C."/>
            <person name="Du L."/>
            <person name="Kapatral V."/>
            <person name="Walunas T.L."/>
            <person name="Crosson S."/>
        </authorList>
    </citation>
    <scope>NUCLEOTIDE SEQUENCE [LARGE SCALE GENOMIC DNA]</scope>
    <source>
        <strain evidence="13">NA1000 / CB15N</strain>
    </source>
</reference>
<dbReference type="SUPFAM" id="SSF55785">
    <property type="entry name" value="PYP-like sensor domain (PAS domain)"/>
    <property type="match status" value="2"/>
</dbReference>
<dbReference type="InterPro" id="IPR003594">
    <property type="entry name" value="HATPase_dom"/>
</dbReference>
<dbReference type="InterPro" id="IPR000700">
    <property type="entry name" value="PAS-assoc_C"/>
</dbReference>
<keyword evidence="4 12" id="KW-0808">Transferase</keyword>
<protein>
    <recommendedName>
        <fullName evidence="2">histidine kinase</fullName>
        <ecNumber evidence="2">2.7.13.3</ecNumber>
    </recommendedName>
</protein>
<dbReference type="PROSITE" id="PS50110">
    <property type="entry name" value="RESPONSE_REGULATORY"/>
    <property type="match status" value="1"/>
</dbReference>
<dbReference type="GO" id="GO:0000155">
    <property type="term" value="F:phosphorelay sensor kinase activity"/>
    <property type="evidence" value="ECO:0007669"/>
    <property type="project" value="InterPro"/>
</dbReference>
<dbReference type="CDD" id="cd00082">
    <property type="entry name" value="HisKA"/>
    <property type="match status" value="1"/>
</dbReference>
<keyword evidence="7" id="KW-0812">Transmembrane</keyword>
<dbReference type="Pfam" id="PF00512">
    <property type="entry name" value="HisKA"/>
    <property type="match status" value="1"/>
</dbReference>
<dbReference type="InterPro" id="IPR036890">
    <property type="entry name" value="HATPase_C_sf"/>
</dbReference>
<proteinExistence type="predicted"/>
<dbReference type="InterPro" id="IPR004358">
    <property type="entry name" value="Sig_transdc_His_kin-like_C"/>
</dbReference>
<feature type="modified residue" description="4-aspartylphosphate" evidence="6">
    <location>
        <position position="733"/>
    </location>
</feature>
<evidence type="ECO:0000256" key="4">
    <source>
        <dbReference type="ARBA" id="ARBA00022679"/>
    </source>
</evidence>
<dbReference type="Gene3D" id="3.40.50.2300">
    <property type="match status" value="1"/>
</dbReference>
<evidence type="ECO:0000259" key="8">
    <source>
        <dbReference type="PROSITE" id="PS50109"/>
    </source>
</evidence>
<dbReference type="EMBL" id="CP001340">
    <property type="protein sequence ID" value="ACL96432.2"/>
    <property type="molecule type" value="Genomic_DNA"/>
</dbReference>
<dbReference type="Pfam" id="PF08447">
    <property type="entry name" value="PAS_3"/>
    <property type="match status" value="2"/>
</dbReference>
<organism evidence="12 13">
    <name type="scientific">Caulobacter vibrioides (strain NA1000 / CB15N)</name>
    <name type="common">Caulobacter crescentus</name>
    <dbReference type="NCBI Taxonomy" id="565050"/>
    <lineage>
        <taxon>Bacteria</taxon>
        <taxon>Pseudomonadati</taxon>
        <taxon>Pseudomonadota</taxon>
        <taxon>Alphaproteobacteria</taxon>
        <taxon>Caulobacterales</taxon>
        <taxon>Caulobacteraceae</taxon>
        <taxon>Caulobacter</taxon>
    </lineage>
</organism>
<comment type="catalytic activity">
    <reaction evidence="1">
        <text>ATP + protein L-histidine = ADP + protein N-phospho-L-histidine.</text>
        <dbReference type="EC" id="2.7.13.3"/>
    </reaction>
</comment>
<gene>
    <name evidence="12" type="ordered locus">CCNA_02967</name>
</gene>
<evidence type="ECO:0000313" key="12">
    <source>
        <dbReference type="EMBL" id="ACL96432.2"/>
    </source>
</evidence>
<dbReference type="PROSITE" id="PS50112">
    <property type="entry name" value="PAS"/>
    <property type="match status" value="1"/>
</dbReference>
<evidence type="ECO:0000259" key="10">
    <source>
        <dbReference type="PROSITE" id="PS50112"/>
    </source>
</evidence>
<dbReference type="InterPro" id="IPR035965">
    <property type="entry name" value="PAS-like_dom_sf"/>
</dbReference>
<feature type="transmembrane region" description="Helical" evidence="7">
    <location>
        <begin position="37"/>
        <end position="60"/>
    </location>
</feature>